<sequence>MEIVKKRADLIRLNDQRVKLIGRYTSTTWKSDPQFTGIPGFQGLYTKSQIVLEDDTKVNIFPSWNKQSLRSPDEAEKYNHQIVEAIGVVQFEATPFPNSQTRESFIDLGQLRLYLY</sequence>
<accession>A0A367R0B6</accession>
<keyword evidence="2" id="KW-1185">Reference proteome</keyword>
<protein>
    <submittedName>
        <fullName evidence="1">Uncharacterized protein</fullName>
    </submittedName>
</protein>
<dbReference type="Proteomes" id="UP000252107">
    <property type="component" value="Unassembled WGS sequence"/>
</dbReference>
<proteinExistence type="predicted"/>
<evidence type="ECO:0000313" key="1">
    <source>
        <dbReference type="EMBL" id="RCJ28984.1"/>
    </source>
</evidence>
<name>A0A367R0B6_9NOSO</name>
<gene>
    <name evidence="1" type="ORF">A6770_00890</name>
</gene>
<evidence type="ECO:0000313" key="2">
    <source>
        <dbReference type="Proteomes" id="UP000252107"/>
    </source>
</evidence>
<organism evidence="1 2">
    <name type="scientific">Nostoc minutum NIES-26</name>
    <dbReference type="NCBI Taxonomy" id="1844469"/>
    <lineage>
        <taxon>Bacteria</taxon>
        <taxon>Bacillati</taxon>
        <taxon>Cyanobacteriota</taxon>
        <taxon>Cyanophyceae</taxon>
        <taxon>Nostocales</taxon>
        <taxon>Nostocaceae</taxon>
        <taxon>Nostoc</taxon>
    </lineage>
</organism>
<reference evidence="1" key="1">
    <citation type="submission" date="2016-04" db="EMBL/GenBank/DDBJ databases">
        <authorList>
            <person name="Tabuchi Yagui T.R."/>
        </authorList>
    </citation>
    <scope>NUCLEOTIDE SEQUENCE [LARGE SCALE GENOMIC DNA]</scope>
    <source>
        <strain evidence="1">NIES-26</strain>
    </source>
</reference>
<dbReference type="EMBL" id="LXQD01000295">
    <property type="protein sequence ID" value="RCJ28984.1"/>
    <property type="molecule type" value="Genomic_DNA"/>
</dbReference>
<comment type="caution">
    <text evidence="1">The sequence shown here is derived from an EMBL/GenBank/DDBJ whole genome shotgun (WGS) entry which is preliminary data.</text>
</comment>
<dbReference type="AlphaFoldDB" id="A0A367R0B6"/>